<keyword evidence="8" id="KW-1185">Reference proteome</keyword>
<feature type="region of interest" description="Disordered" evidence="5">
    <location>
        <begin position="698"/>
        <end position="717"/>
    </location>
</feature>
<dbReference type="GO" id="GO:0008017">
    <property type="term" value="F:microtubule binding"/>
    <property type="evidence" value="ECO:0007669"/>
    <property type="project" value="InterPro"/>
</dbReference>
<proteinExistence type="inferred from homology"/>
<dbReference type="InterPro" id="IPR001752">
    <property type="entry name" value="Kinesin_motor_dom"/>
</dbReference>
<evidence type="ECO:0000256" key="4">
    <source>
        <dbReference type="RuleBase" id="RU000394"/>
    </source>
</evidence>
<dbReference type="PRINTS" id="PR00380">
    <property type="entry name" value="KINESINHEAVY"/>
</dbReference>
<evidence type="ECO:0000259" key="6">
    <source>
        <dbReference type="PROSITE" id="PS50067"/>
    </source>
</evidence>
<feature type="compositionally biased region" description="Polar residues" evidence="5">
    <location>
        <begin position="595"/>
        <end position="607"/>
    </location>
</feature>
<dbReference type="Gene3D" id="3.40.850.10">
    <property type="entry name" value="Kinesin motor domain"/>
    <property type="match status" value="1"/>
</dbReference>
<dbReference type="Pfam" id="PF00225">
    <property type="entry name" value="Kinesin"/>
    <property type="match status" value="1"/>
</dbReference>
<evidence type="ECO:0000313" key="8">
    <source>
        <dbReference type="Proteomes" id="UP000820818"/>
    </source>
</evidence>
<keyword evidence="2 3" id="KW-0067">ATP-binding</keyword>
<dbReference type="InterPro" id="IPR036961">
    <property type="entry name" value="Kinesin_motor_dom_sf"/>
</dbReference>
<evidence type="ECO:0000313" key="7">
    <source>
        <dbReference type="EMBL" id="KAI9557590.1"/>
    </source>
</evidence>
<protein>
    <recommendedName>
        <fullName evidence="4">Kinesin-like protein</fullName>
    </recommendedName>
</protein>
<feature type="compositionally biased region" description="Low complexity" evidence="5">
    <location>
        <begin position="317"/>
        <end position="334"/>
    </location>
</feature>
<comment type="caution">
    <text evidence="7">The sequence shown here is derived from an EMBL/GenBank/DDBJ whole genome shotgun (WGS) entry which is preliminary data.</text>
</comment>
<dbReference type="EMBL" id="WJBH02000006">
    <property type="protein sequence ID" value="KAI9557590.1"/>
    <property type="molecule type" value="Genomic_DNA"/>
</dbReference>
<dbReference type="SMART" id="SM00129">
    <property type="entry name" value="KISc"/>
    <property type="match status" value="1"/>
</dbReference>
<evidence type="ECO:0000256" key="1">
    <source>
        <dbReference type="ARBA" id="ARBA00022741"/>
    </source>
</evidence>
<feature type="binding site" evidence="3">
    <location>
        <begin position="110"/>
        <end position="117"/>
    </location>
    <ligand>
        <name>ATP</name>
        <dbReference type="ChEBI" id="CHEBI:30616"/>
    </ligand>
</feature>
<feature type="region of interest" description="Disordered" evidence="5">
    <location>
        <begin position="595"/>
        <end position="614"/>
    </location>
</feature>
<dbReference type="GO" id="GO:0003777">
    <property type="term" value="F:microtubule motor activity"/>
    <property type="evidence" value="ECO:0007669"/>
    <property type="project" value="InterPro"/>
</dbReference>
<feature type="domain" description="Kinesin motor" evidence="6">
    <location>
        <begin position="3"/>
        <end position="401"/>
    </location>
</feature>
<comment type="similarity">
    <text evidence="3 4">Belongs to the TRAFAC class myosin-kinesin ATPase superfamily. Kinesin family.</text>
</comment>
<dbReference type="PROSITE" id="PS00411">
    <property type="entry name" value="KINESIN_MOTOR_1"/>
    <property type="match status" value="1"/>
</dbReference>
<evidence type="ECO:0000256" key="2">
    <source>
        <dbReference type="ARBA" id="ARBA00022840"/>
    </source>
</evidence>
<evidence type="ECO:0000256" key="3">
    <source>
        <dbReference type="PROSITE-ProRule" id="PRU00283"/>
    </source>
</evidence>
<dbReference type="GO" id="GO:0005524">
    <property type="term" value="F:ATP binding"/>
    <property type="evidence" value="ECO:0007669"/>
    <property type="project" value="UniProtKB-UniRule"/>
</dbReference>
<keyword evidence="4" id="KW-0493">Microtubule</keyword>
<dbReference type="PANTHER" id="PTHR47117:SF1">
    <property type="entry name" value="STAR-RELATED LIPID TRANSFER PROTEIN 9"/>
    <property type="match status" value="1"/>
</dbReference>
<keyword evidence="1 3" id="KW-0547">Nucleotide-binding</keyword>
<name>A0AAD5L7H5_9CRUS</name>
<dbReference type="AlphaFoldDB" id="A0AAD5L7H5"/>
<dbReference type="InterPro" id="IPR019821">
    <property type="entry name" value="Kinesin_motor_CS"/>
</dbReference>
<keyword evidence="3 4" id="KW-0505">Motor protein</keyword>
<dbReference type="PANTHER" id="PTHR47117">
    <property type="entry name" value="STAR-RELATED LIPID TRANSFER PROTEIN 9"/>
    <property type="match status" value="1"/>
</dbReference>
<dbReference type="InterPro" id="IPR027417">
    <property type="entry name" value="P-loop_NTPase"/>
</dbReference>
<sequence>MSNIKVAIRVRPLTTSEATLDHQLTVHMGVNNTVHLHNPAISKTSAKYGWSNKRASSQSRQFAFDYCFPATDGSSVSANIASQEKVFEELGMPVLNSLFDGYNACVLAYGQSGTGKTYTMMGTPLELGLAPKLCTAIFERIASECGCSNVHLKTKRPSFRIEISFMEIYNEKVRDLLDEHSNRDSVQLKIREHPQLGPYVQGLSRHTVEDAAAALELLKEGVLRRSSAATHKNGHSSRSHAVFTVHCTAAWVTGDGLPRETVAKLHLVDLAGSERASCNPVSRLRLKEGALINKSLASLGNVINALAEKTSLSKGSISTLNTSSSSTSSINIRSVQTTPSASPRRSQASFIPYRDSVLTWLLKDSLGGNSKTFLVAAISPSTHAFKETLNTLRFAERAKRVVNEPVINENASVELIHHLVQEVTRLRALFAQSVESNQSNDNSGLIPSENISNLLGAHHSKARELTEDWLRKWSREIGEATTTVHTTPQSTEIGIQTSFPIIMEDLGYVITAKETKSANRAPVENATSNLETVLFHSETSCWSDDSLDGSYPTEFHPTTDSHTEYSRMNKLMVQEPAWIIKPNFHIGESLSAPFSDSFHQQRQSPTLPSKKRITAKKVVRTRPDVRTMFENSGEIPQSRCSSPLSSSLVVTSPLPESFSERKAFRYLPDQAHPSSSSACSEKLPLDNLPSNQDHEIAKVKSTSHGEKMISNDSHKSYQESELASSNAEFVPSSRIGLSSRNTCCCHILHHGSPCKLQNQNFLAQIAYQRNGYCQHDTSYQQSRAVRCKSQSFDTILRAELLAIRRRMVARTASPKVAASLRYLTQWQTDSLANSLAIKS</sequence>
<organism evidence="7 8">
    <name type="scientific">Daphnia sinensis</name>
    <dbReference type="NCBI Taxonomy" id="1820382"/>
    <lineage>
        <taxon>Eukaryota</taxon>
        <taxon>Metazoa</taxon>
        <taxon>Ecdysozoa</taxon>
        <taxon>Arthropoda</taxon>
        <taxon>Crustacea</taxon>
        <taxon>Branchiopoda</taxon>
        <taxon>Diplostraca</taxon>
        <taxon>Cladocera</taxon>
        <taxon>Anomopoda</taxon>
        <taxon>Daphniidae</taxon>
        <taxon>Daphnia</taxon>
        <taxon>Daphnia similis group</taxon>
    </lineage>
</organism>
<gene>
    <name evidence="7" type="ORF">GHT06_017418</name>
</gene>
<dbReference type="Proteomes" id="UP000820818">
    <property type="component" value="Linkage Group LG6"/>
</dbReference>
<accession>A0AAD5L7H5</accession>
<dbReference type="PROSITE" id="PS50067">
    <property type="entry name" value="KINESIN_MOTOR_2"/>
    <property type="match status" value="1"/>
</dbReference>
<reference evidence="7 8" key="1">
    <citation type="submission" date="2022-05" db="EMBL/GenBank/DDBJ databases">
        <title>A multi-omics perspective on studying reproductive biology in Daphnia sinensis.</title>
        <authorList>
            <person name="Jia J."/>
        </authorList>
    </citation>
    <scope>NUCLEOTIDE SEQUENCE [LARGE SCALE GENOMIC DNA]</scope>
    <source>
        <strain evidence="7 8">WSL</strain>
    </source>
</reference>
<feature type="compositionally biased region" description="Polar residues" evidence="5">
    <location>
        <begin position="335"/>
        <end position="346"/>
    </location>
</feature>
<evidence type="ECO:0000256" key="5">
    <source>
        <dbReference type="SAM" id="MobiDB-lite"/>
    </source>
</evidence>
<dbReference type="SUPFAM" id="SSF52540">
    <property type="entry name" value="P-loop containing nucleoside triphosphate hydrolases"/>
    <property type="match status" value="1"/>
</dbReference>
<dbReference type="GO" id="GO:0005874">
    <property type="term" value="C:microtubule"/>
    <property type="evidence" value="ECO:0007669"/>
    <property type="project" value="UniProtKB-KW"/>
</dbReference>
<dbReference type="GO" id="GO:0007018">
    <property type="term" value="P:microtubule-based movement"/>
    <property type="evidence" value="ECO:0007669"/>
    <property type="project" value="InterPro"/>
</dbReference>
<feature type="region of interest" description="Disordered" evidence="5">
    <location>
        <begin position="317"/>
        <end position="346"/>
    </location>
</feature>